<proteinExistence type="predicted"/>
<dbReference type="Gene3D" id="3.30.559.10">
    <property type="entry name" value="Chloramphenicol acetyltransferase-like domain"/>
    <property type="match status" value="1"/>
</dbReference>
<evidence type="ECO:0000313" key="3">
    <source>
        <dbReference type="Proteomes" id="UP000317291"/>
    </source>
</evidence>
<dbReference type="AlphaFoldDB" id="A0A5C5RAZ5"/>
<organism evidence="2 3">
    <name type="scientific">Tsukamurella asaccharolytica</name>
    <dbReference type="NCBI Taxonomy" id="2592067"/>
    <lineage>
        <taxon>Bacteria</taxon>
        <taxon>Bacillati</taxon>
        <taxon>Actinomycetota</taxon>
        <taxon>Actinomycetes</taxon>
        <taxon>Mycobacteriales</taxon>
        <taxon>Tsukamurellaceae</taxon>
        <taxon>Tsukamurella</taxon>
    </lineage>
</organism>
<dbReference type="SUPFAM" id="SSF52777">
    <property type="entry name" value="CoA-dependent acyltransferases"/>
    <property type="match status" value="2"/>
</dbReference>
<reference evidence="2 3" key="1">
    <citation type="submission" date="2019-06" db="EMBL/GenBank/DDBJ databases">
        <title>Tsukamurella conjunctivitidis sp. nov., Tsukamurella assacharolytica sp. nov. and Tsukamurella sputae sp. nov. isolated from patients with conjunctivitis, bacteraemia (lymphoma) and respiratory infection (sputum) in Hong Kong.</title>
        <authorList>
            <person name="Teng J.L.L."/>
            <person name="Lee H.H."/>
            <person name="Fong J.Y.H."/>
            <person name="Fok K.M.N."/>
            <person name="Lau S.K.P."/>
            <person name="Woo P.C.Y."/>
        </authorList>
    </citation>
    <scope>NUCLEOTIDE SEQUENCE [LARGE SCALE GENOMIC DNA]</scope>
    <source>
        <strain evidence="2 3">HKU71</strain>
    </source>
</reference>
<gene>
    <name evidence="2" type="ORF">FK529_12295</name>
</gene>
<dbReference type="EMBL" id="VIGW01000005">
    <property type="protein sequence ID" value="TWS19281.1"/>
    <property type="molecule type" value="Genomic_DNA"/>
</dbReference>
<dbReference type="InterPro" id="IPR023213">
    <property type="entry name" value="CAT-like_dom_sf"/>
</dbReference>
<dbReference type="GO" id="GO:0003824">
    <property type="term" value="F:catalytic activity"/>
    <property type="evidence" value="ECO:0007669"/>
    <property type="project" value="InterPro"/>
</dbReference>
<dbReference type="InterPro" id="IPR001242">
    <property type="entry name" value="Condensation_dom"/>
</dbReference>
<dbReference type="GO" id="GO:0008610">
    <property type="term" value="P:lipid biosynthetic process"/>
    <property type="evidence" value="ECO:0007669"/>
    <property type="project" value="UniProtKB-ARBA"/>
</dbReference>
<evidence type="ECO:0000259" key="1">
    <source>
        <dbReference type="Pfam" id="PF00668"/>
    </source>
</evidence>
<dbReference type="Gene3D" id="3.30.559.30">
    <property type="entry name" value="Nonribosomal peptide synthetase, condensation domain"/>
    <property type="match status" value="1"/>
</dbReference>
<accession>A0A5C5RAZ5</accession>
<dbReference type="Pfam" id="PF00668">
    <property type="entry name" value="Condensation"/>
    <property type="match status" value="1"/>
</dbReference>
<comment type="caution">
    <text evidence="2">The sequence shown here is derived from an EMBL/GenBank/DDBJ whole genome shotgun (WGS) entry which is preliminary data.</text>
</comment>
<feature type="domain" description="Condensation" evidence="1">
    <location>
        <begin position="100"/>
        <end position="423"/>
    </location>
</feature>
<protein>
    <submittedName>
        <fullName evidence="2">Condensation protein</fullName>
    </submittedName>
</protein>
<dbReference type="Proteomes" id="UP000317291">
    <property type="component" value="Unassembled WGS sequence"/>
</dbReference>
<evidence type="ECO:0000313" key="2">
    <source>
        <dbReference type="EMBL" id="TWS19281.1"/>
    </source>
</evidence>
<sequence>MPWSARCACAACRRCSPASSAGSPRSRVPSSEPAVHFTELDAYPLRPGELRNWIPTTGPAARWHDDPRDTSHVHEAHLRGAQAVLRRRHIDGGRESWLGLAVEFDEPLSIPGLRSALRAWIDRHEVLRTHVFLEDDRPRRRSAQTATVDLRIKAIGTYRSTGPLAEQLLGEFDRSTAPLTWPAYLFSTVSRDDSFTLFFAADHSLLDGYSLILSPYELRAFYREAVHGEPPKLLPAGSYVNYSDTDRQSADRADASHPAARMWDEYLSETGFKPDPFPLPLLPVSAKMLADETRAALSPDPDGVPRLVQGALNFHLLDDDRCNNFTRVCSESGASLVTGVLACMAKINTDLGFGPVFRCAVTRHTRDAEQWIAALGWFVGVAPFRLDTTGTRTFGELAQRSQAAWKHSKVGSTLPYLRIGEVLADEPGRSQAPPPRFVVSFMDTRSAPGSDVNDAGGAGALRSRDYSIDDVYLWMLRTPSGLHVAARFPGFDTARRSVTLYLGALRSLLTEIGDATVTRG</sequence>
<name>A0A5C5RAZ5_9ACTN</name>
<keyword evidence="3" id="KW-1185">Reference proteome</keyword>